<dbReference type="Gene3D" id="3.40.50.880">
    <property type="match status" value="1"/>
</dbReference>
<accession>A0ABS8D890</accession>
<dbReference type="Proteomes" id="UP001165395">
    <property type="component" value="Unassembled WGS sequence"/>
</dbReference>
<gene>
    <name evidence="2" type="ORF">LIN78_12825</name>
</gene>
<comment type="caution">
    <text evidence="2">The sequence shown here is derived from an EMBL/GenBank/DDBJ whole genome shotgun (WGS) entry which is preliminary data.</text>
</comment>
<name>A0ABS8D890_9NEIS</name>
<protein>
    <submittedName>
        <fullName evidence="2">ThuA domain-containing protein</fullName>
    </submittedName>
</protein>
<dbReference type="RefSeq" id="WP_227181241.1">
    <property type="nucleotide sequence ID" value="NZ_JAJBZT010000007.1"/>
</dbReference>
<evidence type="ECO:0000259" key="1">
    <source>
        <dbReference type="Pfam" id="PF06283"/>
    </source>
</evidence>
<dbReference type="PANTHER" id="PTHR40469:SF2">
    <property type="entry name" value="GALACTOSE-BINDING DOMAIN-LIKE SUPERFAMILY PROTEIN"/>
    <property type="match status" value="1"/>
</dbReference>
<evidence type="ECO:0000313" key="2">
    <source>
        <dbReference type="EMBL" id="MCB6184430.1"/>
    </source>
</evidence>
<feature type="domain" description="ThuA-like" evidence="1">
    <location>
        <begin position="3"/>
        <end position="209"/>
    </location>
</feature>
<dbReference type="InterPro" id="IPR029062">
    <property type="entry name" value="Class_I_gatase-like"/>
</dbReference>
<dbReference type="SUPFAM" id="SSF52317">
    <property type="entry name" value="Class I glutamine amidotransferase-like"/>
    <property type="match status" value="1"/>
</dbReference>
<proteinExistence type="predicted"/>
<keyword evidence="3" id="KW-1185">Reference proteome</keyword>
<dbReference type="InterPro" id="IPR029010">
    <property type="entry name" value="ThuA-like"/>
</dbReference>
<organism evidence="2 3">
    <name type="scientific">Leeia speluncae</name>
    <dbReference type="NCBI Taxonomy" id="2884804"/>
    <lineage>
        <taxon>Bacteria</taxon>
        <taxon>Pseudomonadati</taxon>
        <taxon>Pseudomonadota</taxon>
        <taxon>Betaproteobacteria</taxon>
        <taxon>Neisseriales</taxon>
        <taxon>Leeiaceae</taxon>
        <taxon>Leeia</taxon>
    </lineage>
</organism>
<dbReference type="EMBL" id="JAJBZT010000007">
    <property type="protein sequence ID" value="MCB6184430.1"/>
    <property type="molecule type" value="Genomic_DNA"/>
</dbReference>
<evidence type="ECO:0000313" key="3">
    <source>
        <dbReference type="Proteomes" id="UP001165395"/>
    </source>
</evidence>
<dbReference type="PANTHER" id="PTHR40469">
    <property type="entry name" value="SECRETED GLYCOSYL HYDROLASE"/>
    <property type="match status" value="1"/>
</dbReference>
<reference evidence="2" key="1">
    <citation type="submission" date="2021-10" db="EMBL/GenBank/DDBJ databases">
        <title>The complete genome sequence of Leeia sp. TBRC 13508.</title>
        <authorList>
            <person name="Charoenyingcharoen P."/>
            <person name="Yukphan P."/>
        </authorList>
    </citation>
    <scope>NUCLEOTIDE SEQUENCE</scope>
    <source>
        <strain evidence="2">TBRC 13508</strain>
    </source>
</reference>
<dbReference type="Pfam" id="PF06283">
    <property type="entry name" value="ThuA"/>
    <property type="match status" value="1"/>
</dbReference>
<sequence>MKKVLMLSGGWPGHYPEAIADFAEEHLLQGFEVTRSTNLSDLLTLNLREFDLIIPNWTQGKLEKAEEAALVSAVEQGVGLVGWHGTADALNDNHMFHYVLGGQFICHPGDFVPYEVTFTNPDEEITQGLNTFKVYSEQYYMHVDPANEVIATTKFTGNVFPWIDGVEMPQAWKRRWGKGKVFYQAIGHTVTEFSIPEVMEMTRRGIQWAVRD</sequence>